<accession>A0A1E1KUS3</accession>
<proteinExistence type="predicted"/>
<evidence type="ECO:0000313" key="1">
    <source>
        <dbReference type="EMBL" id="CZT01869.1"/>
    </source>
</evidence>
<evidence type="ECO:0000313" key="2">
    <source>
        <dbReference type="Proteomes" id="UP000178912"/>
    </source>
</evidence>
<dbReference type="Proteomes" id="UP000178912">
    <property type="component" value="Unassembled WGS sequence"/>
</dbReference>
<protein>
    <submittedName>
        <fullName evidence="1">Uncharacterized protein</fullName>
    </submittedName>
</protein>
<dbReference type="AlphaFoldDB" id="A0A1E1KUS3"/>
<sequence>MRPHDWNDWVGFDLTGISDSVQLNA</sequence>
<dbReference type="EMBL" id="FJUX01000053">
    <property type="protein sequence ID" value="CZT01869.1"/>
    <property type="molecule type" value="Genomic_DNA"/>
</dbReference>
<name>A0A1E1KUS3_9HELO</name>
<keyword evidence="2" id="KW-1185">Reference proteome</keyword>
<reference evidence="2" key="1">
    <citation type="submission" date="2016-03" db="EMBL/GenBank/DDBJ databases">
        <authorList>
            <person name="Guldener U."/>
        </authorList>
    </citation>
    <scope>NUCLEOTIDE SEQUENCE [LARGE SCALE GENOMIC DNA]</scope>
    <source>
        <strain evidence="2">04CH-RAC-A.6.1</strain>
    </source>
</reference>
<organism evidence="1 2">
    <name type="scientific">Rhynchosporium agropyri</name>
    <dbReference type="NCBI Taxonomy" id="914238"/>
    <lineage>
        <taxon>Eukaryota</taxon>
        <taxon>Fungi</taxon>
        <taxon>Dikarya</taxon>
        <taxon>Ascomycota</taxon>
        <taxon>Pezizomycotina</taxon>
        <taxon>Leotiomycetes</taxon>
        <taxon>Helotiales</taxon>
        <taxon>Ploettnerulaceae</taxon>
        <taxon>Rhynchosporium</taxon>
    </lineage>
</organism>
<gene>
    <name evidence="1" type="ORF">RAG0_09280</name>
</gene>